<reference evidence="3" key="1">
    <citation type="submission" date="2016-10" db="EMBL/GenBank/DDBJ databases">
        <authorList>
            <person name="Jeantristanb JTB J.-T."/>
            <person name="Ricardo R."/>
        </authorList>
    </citation>
    <scope>NUCLEOTIDE SEQUENCE [LARGE SCALE GENOMIC DNA]</scope>
</reference>
<evidence type="ECO:0000256" key="1">
    <source>
        <dbReference type="SAM" id="MobiDB-lite"/>
    </source>
</evidence>
<dbReference type="Proteomes" id="UP000249723">
    <property type="component" value="Unassembled WGS sequence"/>
</dbReference>
<gene>
    <name evidence="2" type="ORF">BZ3500_MVSOF-1268-A1-R1_CHR5-3G08215</name>
</gene>
<organism evidence="2 3">
    <name type="scientific">Microbotryum saponariae</name>
    <dbReference type="NCBI Taxonomy" id="289078"/>
    <lineage>
        <taxon>Eukaryota</taxon>
        <taxon>Fungi</taxon>
        <taxon>Dikarya</taxon>
        <taxon>Basidiomycota</taxon>
        <taxon>Pucciniomycotina</taxon>
        <taxon>Microbotryomycetes</taxon>
        <taxon>Microbotryales</taxon>
        <taxon>Microbotryaceae</taxon>
        <taxon>Microbotryum</taxon>
    </lineage>
</organism>
<protein>
    <submittedName>
        <fullName evidence="2">BZ3500_MvSof-1268-A1-R1_Chr5-3g08215 protein</fullName>
    </submittedName>
</protein>
<keyword evidence="3" id="KW-1185">Reference proteome</keyword>
<proteinExistence type="predicted"/>
<dbReference type="Gene3D" id="6.10.140.2220">
    <property type="match status" value="1"/>
</dbReference>
<dbReference type="STRING" id="289078.A0A2X0KEN9"/>
<evidence type="ECO:0000313" key="3">
    <source>
        <dbReference type="Proteomes" id="UP000249723"/>
    </source>
</evidence>
<evidence type="ECO:0000313" key="2">
    <source>
        <dbReference type="EMBL" id="SCZ91912.1"/>
    </source>
</evidence>
<dbReference type="EMBL" id="FMWP01000017">
    <property type="protein sequence ID" value="SCZ91912.1"/>
    <property type="molecule type" value="Genomic_DNA"/>
</dbReference>
<dbReference type="SUPFAM" id="SSF144232">
    <property type="entry name" value="HIT/MYND zinc finger-like"/>
    <property type="match status" value="1"/>
</dbReference>
<accession>A0A2X0KEN9</accession>
<feature type="region of interest" description="Disordered" evidence="1">
    <location>
        <begin position="101"/>
        <end position="131"/>
    </location>
</feature>
<dbReference type="AlphaFoldDB" id="A0A2X0KEN9"/>
<feature type="compositionally biased region" description="Pro residues" evidence="1">
    <location>
        <begin position="105"/>
        <end position="118"/>
    </location>
</feature>
<name>A0A2X0KEN9_9BASI</name>
<dbReference type="OrthoDB" id="3149405at2759"/>
<sequence length="237" mass="26987">MTSPSLSIARHKLANGKTVSLSRLGQQLIMTTQPQPPFEAPTAGIEFRVDEDGPIWAVLSNMVPEDPFPGYSTDGNEMFWIKTYSENKGLLEECIKAGWLRPQVSSPPPPHPKTPPENPTNSTLSLLSSSHNRTGRTHKQAFVVYPMCELRLDEQALARHCPACNRYESILDEQRFKRCAKCHKRYYCQKDDWPSHKLDCKDLLAGRLAQVENRKRNETRNFFQEMAGPKAFEELSL</sequence>